<dbReference type="RefSeq" id="WP_013486275.1">
    <property type="nucleotide sequence ID" value="NC_014828.1"/>
</dbReference>
<keyword evidence="1" id="KW-0812">Transmembrane</keyword>
<dbReference type="STRING" id="663278.Ethha_2437"/>
<dbReference type="KEGG" id="eha:Ethha_2437"/>
<gene>
    <name evidence="2" type="ordered locus">Ethha_2437</name>
</gene>
<keyword evidence="1" id="KW-0472">Membrane</keyword>
<reference evidence="2 3" key="1">
    <citation type="submission" date="2010-12" db="EMBL/GenBank/DDBJ databases">
        <title>Complete sequence of Ethanoligenens harbinense YUAN-3.</title>
        <authorList>
            <person name="Lucas S."/>
            <person name="Copeland A."/>
            <person name="Lapidus A."/>
            <person name="Cheng J.-F."/>
            <person name="Bruce D."/>
            <person name="Goodwin L."/>
            <person name="Pitluck S."/>
            <person name="Chertkov O."/>
            <person name="Misra M."/>
            <person name="Detter J.C."/>
            <person name="Han C."/>
            <person name="Tapia R."/>
            <person name="Land M."/>
            <person name="Hauser L."/>
            <person name="Jeffries C."/>
            <person name="Kyrpides N."/>
            <person name="Ivanova N."/>
            <person name="Mikhailova N."/>
            <person name="Wang A."/>
            <person name="Mouttaki H."/>
            <person name="He Z."/>
            <person name="Zhou J."/>
            <person name="Hemme C.L."/>
            <person name="Woyke T."/>
        </authorList>
    </citation>
    <scope>NUCLEOTIDE SEQUENCE [LARGE SCALE GENOMIC DNA]</scope>
    <source>
        <strain evidence="3">DSM 18485 / JCM 12961 / CGMCC 1.5033 / YUAN-3</strain>
    </source>
</reference>
<evidence type="ECO:0000313" key="2">
    <source>
        <dbReference type="EMBL" id="ADU27932.1"/>
    </source>
</evidence>
<dbReference type="Proteomes" id="UP000001551">
    <property type="component" value="Chromosome"/>
</dbReference>
<organism evidence="2 3">
    <name type="scientific">Ethanoligenens harbinense (strain DSM 18485 / JCM 12961 / CGMCC 1.5033 / YUAN-3)</name>
    <dbReference type="NCBI Taxonomy" id="663278"/>
    <lineage>
        <taxon>Bacteria</taxon>
        <taxon>Bacillati</taxon>
        <taxon>Bacillota</taxon>
        <taxon>Clostridia</taxon>
        <taxon>Eubacteriales</taxon>
        <taxon>Oscillospiraceae</taxon>
        <taxon>Ethanoligenens</taxon>
    </lineage>
</organism>
<dbReference type="HOGENOM" id="CLU_166720_0_0_9"/>
<accession>E6U5B9</accession>
<keyword evidence="3" id="KW-1185">Reference proteome</keyword>
<feature type="transmembrane region" description="Helical" evidence="1">
    <location>
        <begin position="7"/>
        <end position="27"/>
    </location>
</feature>
<dbReference type="EMBL" id="CP002400">
    <property type="protein sequence ID" value="ADU27932.1"/>
    <property type="molecule type" value="Genomic_DNA"/>
</dbReference>
<proteinExistence type="predicted"/>
<sequence>MFDKDDLLAYLTVVIAMAFVVGAGIWATTRESDQEHRDYIAAVKIDMSHLKVGQSIDLQNYRIDLKSGNSNILKVRTFDDNDLLPGNKYIVLAVAAGNTTLMIHDTRSNAYKIIKVHVE</sequence>
<dbReference type="AlphaFoldDB" id="E6U5B9"/>
<name>E6U5B9_ETHHY</name>
<evidence type="ECO:0000313" key="3">
    <source>
        <dbReference type="Proteomes" id="UP000001551"/>
    </source>
</evidence>
<keyword evidence="1" id="KW-1133">Transmembrane helix</keyword>
<evidence type="ECO:0000256" key="1">
    <source>
        <dbReference type="SAM" id="Phobius"/>
    </source>
</evidence>
<protein>
    <submittedName>
        <fullName evidence="2">Uncharacterized protein</fullName>
    </submittedName>
</protein>